<sequence length="899" mass="96545">MFTRTAYKTESHYVPGGNGGRGGDGGSRPTHPLIFGGHDGPPGVSQVLVLGSDGSSVVYPSRYMLEVVEFVVRDENEDGINEPGEHLIVSNIVVKNSGQMPSPKGANIHIMIRGTKWLEPVIAPLTMPSGIPPGHQTEVFGTLRARIKDETEPRTAGTLLNAQDAVSLRAYSNRLQREIPEFNGSMPVVYQYPLLMTTPKYLDCVAKGDTVKFSWTIANISNRAQGHASATRRQTGTHISDPGAMFDLQRAHPETPHDITDMIGVLEPGESIPITVDFQVSQLVEEFTAGSMLVNLILSHPSSGVMRAVVSFDLRIQVSPSYRYNPSARFLLVTTAQSPNDFVLQVIKFINLDLNLEVDVFNLSLSGSFKIPRTQQDVLGNYAGKSVIILGNTMNYFQNGVREPYELLEVGQTFALLKAGTTFLIVSPGNMRSLKGFAHLLSVPVPSPSAAASQKTPPGSVKDVVRELISTTHSAVITLTVKKKLLQNLDKTIASTADLAQEQISETFPLRTFTVATCDTTPAVANGTSSAKKPVEKTGALAIVEGLSHEAKFVASLQPIPAEKPVLSEYNMAIITHALPFKDQCGIFWNLAGRDTSSGVHSQIVYSGKALQHISTVPGVDGERGSLFNPMACEAIAWSIKTQISSELAHFCAGSGSPHSNLLAQLPLLHHFVSTAPKTLSLSPNTPKAFNSLVGILGYLRGVTSPLSLGQKLGQTFGTGMGKRKSKVRSVVVGQVSDPLVKLCVVPKTGTEGSFPKGVITKAKSPSDELLDIETKTKKQLAQIKQGKPEIDRVARSHELACAMLEQLTSTSDARFLDVLNRSSSAKGESAGSTVVTVMTKEQYALLRQQQAERQVRLANDIAFSYDRLSGMVSKVQGSGGVSPNAQEPVVQGVAGLSI</sequence>
<name>A0AAE0I1Y7_9PEZI</name>
<dbReference type="InterPro" id="IPR057692">
    <property type="entry name" value="DUF7932"/>
</dbReference>
<evidence type="ECO:0000256" key="1">
    <source>
        <dbReference type="SAM" id="MobiDB-lite"/>
    </source>
</evidence>
<dbReference type="Proteomes" id="UP001286456">
    <property type="component" value="Unassembled WGS sequence"/>
</dbReference>
<evidence type="ECO:0000313" key="4">
    <source>
        <dbReference type="Proteomes" id="UP001286456"/>
    </source>
</evidence>
<keyword evidence="4" id="KW-1185">Reference proteome</keyword>
<gene>
    <name evidence="3" type="ORF">B0T19DRAFT_363246</name>
</gene>
<feature type="compositionally biased region" description="Gly residues" evidence="1">
    <location>
        <begin position="16"/>
        <end position="26"/>
    </location>
</feature>
<feature type="region of interest" description="Disordered" evidence="1">
    <location>
        <begin position="1"/>
        <end position="30"/>
    </location>
</feature>
<reference evidence="3" key="2">
    <citation type="submission" date="2023-06" db="EMBL/GenBank/DDBJ databases">
        <authorList>
            <consortium name="Lawrence Berkeley National Laboratory"/>
            <person name="Haridas S."/>
            <person name="Hensen N."/>
            <person name="Bonometti L."/>
            <person name="Westerberg I."/>
            <person name="Brannstrom I.O."/>
            <person name="Guillou S."/>
            <person name="Cros-Aarteil S."/>
            <person name="Calhoun S."/>
            <person name="Kuo A."/>
            <person name="Mondo S."/>
            <person name="Pangilinan J."/>
            <person name="Riley R."/>
            <person name="Labutti K."/>
            <person name="Andreopoulos B."/>
            <person name="Lipzen A."/>
            <person name="Chen C."/>
            <person name="Yanf M."/>
            <person name="Daum C."/>
            <person name="Ng V."/>
            <person name="Clum A."/>
            <person name="Steindorff A."/>
            <person name="Ohm R."/>
            <person name="Martin F."/>
            <person name="Silar P."/>
            <person name="Natvig D."/>
            <person name="Lalanne C."/>
            <person name="Gautier V."/>
            <person name="Ament-Velasquez S.L."/>
            <person name="Kruys A."/>
            <person name="Hutchinson M.I."/>
            <person name="Powell A.J."/>
            <person name="Barry K."/>
            <person name="Miller A.N."/>
            <person name="Grigoriev I.V."/>
            <person name="Debuchy R."/>
            <person name="Gladieux P."/>
            <person name="Thoren M.H."/>
            <person name="Johannesson H."/>
        </authorList>
    </citation>
    <scope>NUCLEOTIDE SEQUENCE</scope>
    <source>
        <strain evidence="3">SMH4131-1</strain>
    </source>
</reference>
<accession>A0AAE0I1Y7</accession>
<comment type="caution">
    <text evidence="3">The sequence shown here is derived from an EMBL/GenBank/DDBJ whole genome shotgun (WGS) entry which is preliminary data.</text>
</comment>
<evidence type="ECO:0000259" key="2">
    <source>
        <dbReference type="Pfam" id="PF25560"/>
    </source>
</evidence>
<organism evidence="3 4">
    <name type="scientific">Cercophora scortea</name>
    <dbReference type="NCBI Taxonomy" id="314031"/>
    <lineage>
        <taxon>Eukaryota</taxon>
        <taxon>Fungi</taxon>
        <taxon>Dikarya</taxon>
        <taxon>Ascomycota</taxon>
        <taxon>Pezizomycotina</taxon>
        <taxon>Sordariomycetes</taxon>
        <taxon>Sordariomycetidae</taxon>
        <taxon>Sordariales</taxon>
        <taxon>Lasiosphaeriaceae</taxon>
        <taxon>Cercophora</taxon>
    </lineage>
</organism>
<reference evidence="3" key="1">
    <citation type="journal article" date="2023" name="Mol. Phylogenet. Evol.">
        <title>Genome-scale phylogeny and comparative genomics of the fungal order Sordariales.</title>
        <authorList>
            <person name="Hensen N."/>
            <person name="Bonometti L."/>
            <person name="Westerberg I."/>
            <person name="Brannstrom I.O."/>
            <person name="Guillou S."/>
            <person name="Cros-Aarteil S."/>
            <person name="Calhoun S."/>
            <person name="Haridas S."/>
            <person name="Kuo A."/>
            <person name="Mondo S."/>
            <person name="Pangilinan J."/>
            <person name="Riley R."/>
            <person name="LaButti K."/>
            <person name="Andreopoulos B."/>
            <person name="Lipzen A."/>
            <person name="Chen C."/>
            <person name="Yan M."/>
            <person name="Daum C."/>
            <person name="Ng V."/>
            <person name="Clum A."/>
            <person name="Steindorff A."/>
            <person name="Ohm R.A."/>
            <person name="Martin F."/>
            <person name="Silar P."/>
            <person name="Natvig D.O."/>
            <person name="Lalanne C."/>
            <person name="Gautier V."/>
            <person name="Ament-Velasquez S.L."/>
            <person name="Kruys A."/>
            <person name="Hutchinson M.I."/>
            <person name="Powell A.J."/>
            <person name="Barry K."/>
            <person name="Miller A.N."/>
            <person name="Grigoriev I.V."/>
            <person name="Debuchy R."/>
            <person name="Gladieux P."/>
            <person name="Hiltunen Thoren M."/>
            <person name="Johannesson H."/>
        </authorList>
    </citation>
    <scope>NUCLEOTIDE SEQUENCE</scope>
    <source>
        <strain evidence="3">SMH4131-1</strain>
    </source>
</reference>
<dbReference type="Pfam" id="PF25560">
    <property type="entry name" value="DUF7932"/>
    <property type="match status" value="1"/>
</dbReference>
<dbReference type="EMBL" id="JAUEPO010000008">
    <property type="protein sequence ID" value="KAK3317113.1"/>
    <property type="molecule type" value="Genomic_DNA"/>
</dbReference>
<dbReference type="AlphaFoldDB" id="A0AAE0I1Y7"/>
<evidence type="ECO:0000313" key="3">
    <source>
        <dbReference type="EMBL" id="KAK3317113.1"/>
    </source>
</evidence>
<feature type="domain" description="DUF7932" evidence="2">
    <location>
        <begin position="65"/>
        <end position="192"/>
    </location>
</feature>
<proteinExistence type="predicted"/>
<protein>
    <recommendedName>
        <fullName evidence="2">DUF7932 domain-containing protein</fullName>
    </recommendedName>
</protein>